<keyword evidence="2" id="KW-0808">Transferase</keyword>
<protein>
    <submittedName>
        <fullName evidence="2">Nitrogen regulatory protein</fullName>
        <ecNumber evidence="2">2.7.1.-</ecNumber>
    </submittedName>
</protein>
<feature type="domain" description="PTS EIIA type-2" evidence="1">
    <location>
        <begin position="5"/>
        <end position="150"/>
    </location>
</feature>
<name>A0A0W0U0S3_9GAMM</name>
<dbReference type="STRING" id="453.Lfee_1194"/>
<dbReference type="GO" id="GO:0016740">
    <property type="term" value="F:transferase activity"/>
    <property type="evidence" value="ECO:0007669"/>
    <property type="project" value="UniProtKB-KW"/>
</dbReference>
<dbReference type="PROSITE" id="PS51094">
    <property type="entry name" value="PTS_EIIA_TYPE_2"/>
    <property type="match status" value="1"/>
</dbReference>
<dbReference type="AlphaFoldDB" id="A0A0W0U0S3"/>
<reference evidence="3 5" key="2">
    <citation type="submission" date="2018-06" db="EMBL/GenBank/DDBJ databases">
        <authorList>
            <consortium name="Pathogen Informatics"/>
            <person name="Doyle S."/>
        </authorList>
    </citation>
    <scope>NUCLEOTIDE SEQUENCE [LARGE SCALE GENOMIC DNA]</scope>
    <source>
        <strain evidence="3 5">NCTC12022</strain>
    </source>
</reference>
<dbReference type="PANTHER" id="PTHR47738:SF1">
    <property type="entry name" value="NITROGEN REGULATORY PROTEIN"/>
    <property type="match status" value="1"/>
</dbReference>
<dbReference type="Pfam" id="PF00359">
    <property type="entry name" value="PTS_EIIA_2"/>
    <property type="match status" value="1"/>
</dbReference>
<evidence type="ECO:0000313" key="2">
    <source>
        <dbReference type="EMBL" id="KTD01255.1"/>
    </source>
</evidence>
<dbReference type="InterPro" id="IPR051541">
    <property type="entry name" value="PTS_SugarTrans_NitroReg"/>
</dbReference>
<dbReference type="EMBL" id="UASS01000007">
    <property type="protein sequence ID" value="SPX60171.1"/>
    <property type="molecule type" value="Genomic_DNA"/>
</dbReference>
<reference evidence="2 4" key="1">
    <citation type="submission" date="2015-11" db="EMBL/GenBank/DDBJ databases">
        <title>Genomic analysis of 38 Legionella species identifies large and diverse effector repertoires.</title>
        <authorList>
            <person name="Burstein D."/>
            <person name="Amaro F."/>
            <person name="Zusman T."/>
            <person name="Lifshitz Z."/>
            <person name="Cohen O."/>
            <person name="Gilbert J.A."/>
            <person name="Pupko T."/>
            <person name="Shuman H.A."/>
            <person name="Segal G."/>
        </authorList>
    </citation>
    <scope>NUCLEOTIDE SEQUENCE [LARGE SCALE GENOMIC DNA]</scope>
    <source>
        <strain evidence="2 4">WO-44C</strain>
    </source>
</reference>
<evidence type="ECO:0000259" key="1">
    <source>
        <dbReference type="PROSITE" id="PS51094"/>
    </source>
</evidence>
<evidence type="ECO:0000313" key="5">
    <source>
        <dbReference type="Proteomes" id="UP000251942"/>
    </source>
</evidence>
<accession>A0A0W0U0S3</accession>
<dbReference type="Proteomes" id="UP000054698">
    <property type="component" value="Unassembled WGS sequence"/>
</dbReference>
<keyword evidence="4" id="KW-1185">Reference proteome</keyword>
<dbReference type="InterPro" id="IPR002178">
    <property type="entry name" value="PTS_EIIA_type-2_dom"/>
</dbReference>
<dbReference type="SUPFAM" id="SSF55804">
    <property type="entry name" value="Phoshotransferase/anion transport protein"/>
    <property type="match status" value="1"/>
</dbReference>
<gene>
    <name evidence="2" type="primary">ptsN</name>
    <name evidence="2" type="ORF">Lfee_1194</name>
    <name evidence="3" type="ORF">NCTC12022_00887</name>
</gene>
<dbReference type="InterPro" id="IPR016152">
    <property type="entry name" value="PTrfase/Anion_transptr"/>
</dbReference>
<dbReference type="RefSeq" id="WP_058444878.1">
    <property type="nucleotide sequence ID" value="NZ_CAAAHT010000027.1"/>
</dbReference>
<dbReference type="OrthoDB" id="95460at2"/>
<sequence length="158" mass="17584">MQLCHVINPNSVYIDSTSQSKTAVLLKISQLVSREQPQLDAQDLFDAYWKRECMGSTAIGQGITIPHIRVPGITQPHACVIRLLNPVDFGATDKQPVDLVIGLVVPQDQQVDQHLQLLASIIKQFSIPSFRDACRRMTNSEALYNLLTSETVQTEEAL</sequence>
<evidence type="ECO:0000313" key="3">
    <source>
        <dbReference type="EMBL" id="SPX60171.1"/>
    </source>
</evidence>
<dbReference type="CDD" id="cd00211">
    <property type="entry name" value="PTS_IIA_fru"/>
    <property type="match status" value="1"/>
</dbReference>
<dbReference type="EC" id="2.7.1.-" evidence="2"/>
<dbReference type="PANTHER" id="PTHR47738">
    <property type="entry name" value="PTS SYSTEM FRUCTOSE-LIKE EIIA COMPONENT-RELATED"/>
    <property type="match status" value="1"/>
</dbReference>
<proteinExistence type="predicted"/>
<dbReference type="EMBL" id="LNYB01000032">
    <property type="protein sequence ID" value="KTD01255.1"/>
    <property type="molecule type" value="Genomic_DNA"/>
</dbReference>
<dbReference type="PATRIC" id="fig|453.4.peg.1286"/>
<dbReference type="Proteomes" id="UP000251942">
    <property type="component" value="Unassembled WGS sequence"/>
</dbReference>
<dbReference type="GO" id="GO:0030295">
    <property type="term" value="F:protein kinase activator activity"/>
    <property type="evidence" value="ECO:0007669"/>
    <property type="project" value="TreeGrafter"/>
</dbReference>
<dbReference type="Gene3D" id="3.40.930.10">
    <property type="entry name" value="Mannitol-specific EII, Chain A"/>
    <property type="match status" value="1"/>
</dbReference>
<evidence type="ECO:0000313" key="4">
    <source>
        <dbReference type="Proteomes" id="UP000054698"/>
    </source>
</evidence>
<organism evidence="2 4">
    <name type="scientific">Legionella feeleii</name>
    <dbReference type="NCBI Taxonomy" id="453"/>
    <lineage>
        <taxon>Bacteria</taxon>
        <taxon>Pseudomonadati</taxon>
        <taxon>Pseudomonadota</taxon>
        <taxon>Gammaproteobacteria</taxon>
        <taxon>Legionellales</taxon>
        <taxon>Legionellaceae</taxon>
        <taxon>Legionella</taxon>
    </lineage>
</organism>